<dbReference type="PANTHER" id="PTHR47619">
    <property type="entry name" value="METALLO-HYDROLASE YYCJ-RELATED"/>
    <property type="match status" value="1"/>
</dbReference>
<organism evidence="2 3">
    <name type="scientific">Virgibacillus halodenitrificans</name>
    <name type="common">Bacillus halodenitrificans</name>
    <dbReference type="NCBI Taxonomy" id="1482"/>
    <lineage>
        <taxon>Bacteria</taxon>
        <taxon>Bacillati</taxon>
        <taxon>Bacillota</taxon>
        <taxon>Bacilli</taxon>
        <taxon>Bacillales</taxon>
        <taxon>Bacillaceae</taxon>
        <taxon>Virgibacillus</taxon>
    </lineage>
</organism>
<dbReference type="GeneID" id="71515243"/>
<gene>
    <name evidence="2" type="ORF">BME96_12600</name>
</gene>
<dbReference type="KEGG" id="vhl:BME96_12600"/>
<dbReference type="Proteomes" id="UP000182945">
    <property type="component" value="Chromosome"/>
</dbReference>
<dbReference type="SMART" id="SM00849">
    <property type="entry name" value="Lactamase_B"/>
    <property type="match status" value="1"/>
</dbReference>
<dbReference type="AlphaFoldDB" id="A0AAC9J1J4"/>
<evidence type="ECO:0000313" key="2">
    <source>
        <dbReference type="EMBL" id="APC48979.1"/>
    </source>
</evidence>
<accession>A0AAC9J1J4</accession>
<dbReference type="Gene3D" id="3.60.15.10">
    <property type="entry name" value="Ribonuclease Z/Hydroxyacylglutathione hydrolase-like"/>
    <property type="match status" value="1"/>
</dbReference>
<dbReference type="SUPFAM" id="SSF56281">
    <property type="entry name" value="Metallo-hydrolase/oxidoreductase"/>
    <property type="match status" value="1"/>
</dbReference>
<feature type="domain" description="Metallo-beta-lactamase" evidence="1">
    <location>
        <begin position="11"/>
        <end position="193"/>
    </location>
</feature>
<reference evidence="2 3" key="1">
    <citation type="submission" date="2016-11" db="EMBL/GenBank/DDBJ databases">
        <title>Complete genome sequencing of Virgibacillus halodenitrificans PDB-F2.</title>
        <authorList>
            <person name="Sun Z."/>
            <person name="Zhou Y."/>
            <person name="Li H."/>
        </authorList>
    </citation>
    <scope>NUCLEOTIDE SEQUENCE [LARGE SCALE GENOMIC DNA]</scope>
    <source>
        <strain evidence="2 3">PDB-F2</strain>
    </source>
</reference>
<sequence>MKVNILASGSNGNCIALTSGDSTILVDAGIAKTKIEKRLLEVGITPNNIEAIFITHAHTDHCKGLPLANKYNIPVYAGEEEWKDIDLVSEDLCHIADQESVLVPFSDEDWVFEVSPFDVHHDAYEPKGYVIENAEGNFKTSICLDTGKVDEIMLFQMRHSDIYIIESNHEPRMVEASDYPNSVKARVLSHIGHLSNAQTAEALSKLIQGNGEQIYLTHLSSNNNLPALAEMTTKRALYQKGFIENKHYKLEVV</sequence>
<dbReference type="Pfam" id="PF12706">
    <property type="entry name" value="Lactamase_B_2"/>
    <property type="match status" value="1"/>
</dbReference>
<evidence type="ECO:0000313" key="3">
    <source>
        <dbReference type="Proteomes" id="UP000182945"/>
    </source>
</evidence>
<dbReference type="InterPro" id="IPR036866">
    <property type="entry name" value="RibonucZ/Hydroxyglut_hydro"/>
</dbReference>
<dbReference type="InterPro" id="IPR001279">
    <property type="entry name" value="Metallo-B-lactamas"/>
</dbReference>
<dbReference type="PANTHER" id="PTHR47619:SF1">
    <property type="entry name" value="EXODEOXYRIBONUCLEASE WALJ"/>
    <property type="match status" value="1"/>
</dbReference>
<proteinExistence type="predicted"/>
<dbReference type="EMBL" id="CP017962">
    <property type="protein sequence ID" value="APC48979.1"/>
    <property type="molecule type" value="Genomic_DNA"/>
</dbReference>
<name>A0AAC9J1J4_VIRHA</name>
<protein>
    <submittedName>
        <fullName evidence="2">MBL fold metallo-hydrolase</fullName>
    </submittedName>
</protein>
<dbReference type="RefSeq" id="WP_071649240.1">
    <property type="nucleotide sequence ID" value="NZ_CP017962.1"/>
</dbReference>
<evidence type="ECO:0000259" key="1">
    <source>
        <dbReference type="SMART" id="SM00849"/>
    </source>
</evidence>
<dbReference type="InterPro" id="IPR052533">
    <property type="entry name" value="WalJ/YycJ-like"/>
</dbReference>